<evidence type="ECO:0000259" key="1">
    <source>
        <dbReference type="PROSITE" id="PS50075"/>
    </source>
</evidence>
<dbReference type="SUPFAM" id="SSF47336">
    <property type="entry name" value="ACP-like"/>
    <property type="match status" value="1"/>
</dbReference>
<feature type="domain" description="Carrier" evidence="1">
    <location>
        <begin position="1"/>
        <end position="71"/>
    </location>
</feature>
<dbReference type="AlphaFoldDB" id="A0AA95K705"/>
<dbReference type="Gene3D" id="1.10.1200.10">
    <property type="entry name" value="ACP-like"/>
    <property type="match status" value="1"/>
</dbReference>
<evidence type="ECO:0000313" key="3">
    <source>
        <dbReference type="Proteomes" id="UP001177597"/>
    </source>
</evidence>
<dbReference type="Proteomes" id="UP001177597">
    <property type="component" value="Chromosome"/>
</dbReference>
<name>A0AA95K705_9GAMM</name>
<sequence length="92" mass="10887">MINNIIAKSFNLSIAEISAEMHLIYDCMADSLMLIDLFIELENYYQINFTRKDIENIETVGDIYNFLGLSELVLNKKINYISKYYMVYFFIC</sequence>
<dbReference type="Pfam" id="PF00550">
    <property type="entry name" value="PP-binding"/>
    <property type="match status" value="1"/>
</dbReference>
<dbReference type="PROSITE" id="PS50075">
    <property type="entry name" value="CARRIER"/>
    <property type="match status" value="1"/>
</dbReference>
<proteinExistence type="predicted"/>
<gene>
    <name evidence="2" type="ORF">QE207_13885</name>
</gene>
<dbReference type="InterPro" id="IPR036736">
    <property type="entry name" value="ACP-like_sf"/>
</dbReference>
<protein>
    <submittedName>
        <fullName evidence="2">Acyl carrier protein</fullName>
    </submittedName>
</protein>
<dbReference type="InterPro" id="IPR009081">
    <property type="entry name" value="PP-bd_ACP"/>
</dbReference>
<evidence type="ECO:0000313" key="2">
    <source>
        <dbReference type="EMBL" id="WGL94773.1"/>
    </source>
</evidence>
<reference evidence="2" key="1">
    <citation type="submission" date="2023-04" db="EMBL/GenBank/DDBJ databases">
        <title>Genome dynamics across the evolutionary transition to endosymbiosis.</title>
        <authorList>
            <person name="Siozios S."/>
            <person name="Nadal-Jimenez P."/>
            <person name="Azagi T."/>
            <person name="Sprong H."/>
            <person name="Frost C.L."/>
            <person name="Parratt S.R."/>
            <person name="Taylor G."/>
            <person name="Brettell L."/>
            <person name="Lew K.C."/>
            <person name="Croft L."/>
            <person name="King K.C."/>
            <person name="Brockhurst M.A."/>
            <person name="Hypsa V."/>
            <person name="Novakova E."/>
            <person name="Darby A.C."/>
            <person name="Hurst G.D.D."/>
        </authorList>
    </citation>
    <scope>NUCLEOTIDE SEQUENCE</scope>
    <source>
        <strain evidence="2">AIh</strain>
    </source>
</reference>
<dbReference type="EMBL" id="CP123498">
    <property type="protein sequence ID" value="WGL94773.1"/>
    <property type="molecule type" value="Genomic_DNA"/>
</dbReference>
<dbReference type="RefSeq" id="WP_280628946.1">
    <property type="nucleotide sequence ID" value="NZ_CP123498.1"/>
</dbReference>
<organism evidence="2 3">
    <name type="scientific">Arsenophonus nasoniae</name>
    <name type="common">son-killer infecting Nasonia vitripennis</name>
    <dbReference type="NCBI Taxonomy" id="638"/>
    <lineage>
        <taxon>Bacteria</taxon>
        <taxon>Pseudomonadati</taxon>
        <taxon>Pseudomonadota</taxon>
        <taxon>Gammaproteobacteria</taxon>
        <taxon>Enterobacterales</taxon>
        <taxon>Morganellaceae</taxon>
        <taxon>Arsenophonus</taxon>
    </lineage>
</organism>
<accession>A0AA95K705</accession>